<evidence type="ECO:0000256" key="1">
    <source>
        <dbReference type="SAM" id="Phobius"/>
    </source>
</evidence>
<feature type="transmembrane region" description="Helical" evidence="1">
    <location>
        <begin position="79"/>
        <end position="107"/>
    </location>
</feature>
<sequence length="152" mass="16870">MEIRNQKDFGAGLMYMVIGLFFTYMATQYQMGTAAKMGPGYFPFWLGLVMTALGLLILVKSLSAKAAIEKIPPFNWRVIGLITGSVVLYGILLPTMGFIVAVFVLVFMSASASHEFSWKGTLVNATFLIVFTYSVFVLGLKLQFPLLPFFLQ</sequence>
<organism evidence="3 4">
    <name type="scientific">Polynucleobacter asymbioticus</name>
    <dbReference type="NCBI Taxonomy" id="576611"/>
    <lineage>
        <taxon>Bacteria</taxon>
        <taxon>Pseudomonadati</taxon>
        <taxon>Pseudomonadota</taxon>
        <taxon>Betaproteobacteria</taxon>
        <taxon>Burkholderiales</taxon>
        <taxon>Burkholderiaceae</taxon>
        <taxon>Polynucleobacter</taxon>
    </lineage>
</organism>
<keyword evidence="1" id="KW-1133">Transmembrane helix</keyword>
<dbReference type="Pfam" id="PF07331">
    <property type="entry name" value="TctB"/>
    <property type="match status" value="1"/>
</dbReference>
<dbReference type="InterPro" id="IPR009936">
    <property type="entry name" value="DUF1468"/>
</dbReference>
<protein>
    <recommendedName>
        <fullName evidence="2">DUF1468 domain-containing protein</fullName>
    </recommendedName>
</protein>
<evidence type="ECO:0000313" key="4">
    <source>
        <dbReference type="Proteomes" id="UP000182060"/>
    </source>
</evidence>
<dbReference type="Proteomes" id="UP000182060">
    <property type="component" value="Chromosome"/>
</dbReference>
<reference evidence="3" key="1">
    <citation type="journal article" date="2017" name="Appl. Environ. Microbiol.">
        <title>Microdiversification of a pelagic Polynucleobacter species is mainly driven by acquisition of genomic islands from a partially interspecific gene pool.</title>
        <authorList>
            <person name="Hoetzinger M."/>
            <person name="Hahn M.W."/>
            <person name="Jezberova J."/>
            <person name="Schmidt J."/>
            <person name="Koll U."/>
        </authorList>
    </citation>
    <scope>NUCLEOTIDE SEQUENCE</scope>
    <source>
        <strain evidence="3">MWH-RechtKol4</strain>
    </source>
</reference>
<dbReference type="RefSeq" id="WP_071539686.1">
    <property type="nucleotide sequence ID" value="NZ_CP015016.1"/>
</dbReference>
<feature type="transmembrane region" description="Helical" evidence="1">
    <location>
        <begin position="127"/>
        <end position="151"/>
    </location>
</feature>
<accession>A0AAC9IYN2</accession>
<feature type="transmembrane region" description="Helical" evidence="1">
    <location>
        <begin position="41"/>
        <end position="59"/>
    </location>
</feature>
<keyword evidence="1" id="KW-0812">Transmembrane</keyword>
<evidence type="ECO:0000313" key="3">
    <source>
        <dbReference type="EMBL" id="APC01877.1"/>
    </source>
</evidence>
<gene>
    <name evidence="3" type="ORF">AOC25_09730</name>
</gene>
<name>A0AAC9IYN2_9BURK</name>
<dbReference type="AlphaFoldDB" id="A0AAC9IYN2"/>
<dbReference type="EMBL" id="CP015017">
    <property type="protein sequence ID" value="APC01877.1"/>
    <property type="molecule type" value="Genomic_DNA"/>
</dbReference>
<evidence type="ECO:0000259" key="2">
    <source>
        <dbReference type="Pfam" id="PF07331"/>
    </source>
</evidence>
<proteinExistence type="predicted"/>
<feature type="domain" description="DUF1468" evidence="2">
    <location>
        <begin position="11"/>
        <end position="145"/>
    </location>
</feature>
<feature type="transmembrane region" description="Helical" evidence="1">
    <location>
        <begin position="12"/>
        <end position="29"/>
    </location>
</feature>
<keyword evidence="1" id="KW-0472">Membrane</keyword>